<evidence type="ECO:0000313" key="2">
    <source>
        <dbReference type="EMBL" id="TYP82089.1"/>
    </source>
</evidence>
<dbReference type="Pfam" id="PF10651">
    <property type="entry name" value="BppU_N"/>
    <property type="match status" value="1"/>
</dbReference>
<proteinExistence type="predicted"/>
<evidence type="ECO:0000259" key="1">
    <source>
        <dbReference type="Pfam" id="PF10651"/>
    </source>
</evidence>
<dbReference type="RefSeq" id="WP_166535127.1">
    <property type="nucleotide sequence ID" value="NZ_VNHW01000020.1"/>
</dbReference>
<evidence type="ECO:0000313" key="3">
    <source>
        <dbReference type="Proteomes" id="UP000322499"/>
    </source>
</evidence>
<sequence>MADFTIKSSDRLPSIQASLATAGKPVNLTGATADFIMRAVSGGPIKVNAAAVIVDATAGVVRYDWAAGDTDVPGKYEAEWEVTWPDSKRQTFPTLTYHTVDVLADLDDDL</sequence>
<dbReference type="Gene3D" id="2.60.40.3350">
    <property type="match status" value="1"/>
</dbReference>
<dbReference type="EMBL" id="VNHW01000020">
    <property type="protein sequence ID" value="TYP82089.1"/>
    <property type="molecule type" value="Genomic_DNA"/>
</dbReference>
<dbReference type="InterPro" id="IPR018913">
    <property type="entry name" value="BppU_N"/>
</dbReference>
<dbReference type="AlphaFoldDB" id="A0A5S5CQD0"/>
<dbReference type="Proteomes" id="UP000322499">
    <property type="component" value="Unassembled WGS sequence"/>
</dbReference>
<feature type="domain" description="BppU N-terminal" evidence="1">
    <location>
        <begin position="12"/>
        <end position="93"/>
    </location>
</feature>
<protein>
    <submittedName>
        <fullName evidence="2">Uncharacterized protein DUF2479</fullName>
    </submittedName>
</protein>
<comment type="caution">
    <text evidence="2">The sequence shown here is derived from an EMBL/GenBank/DDBJ whole genome shotgun (WGS) entry which is preliminary data.</text>
</comment>
<keyword evidence="3" id="KW-1185">Reference proteome</keyword>
<reference evidence="2 3" key="1">
    <citation type="submission" date="2019-07" db="EMBL/GenBank/DDBJ databases">
        <title>Genomic Encyclopedia of Archaeal and Bacterial Type Strains, Phase II (KMG-II): from individual species to whole genera.</title>
        <authorList>
            <person name="Goeker M."/>
        </authorList>
    </citation>
    <scope>NUCLEOTIDE SEQUENCE [LARGE SCALE GENOMIC DNA]</scope>
    <source>
        <strain evidence="2 3">DSM 46842</strain>
    </source>
</reference>
<name>A0A5S5CQD0_9ACTN</name>
<organism evidence="2 3">
    <name type="scientific">Blastococcus xanthinilyticus</name>
    <dbReference type="NCBI Taxonomy" id="1564164"/>
    <lineage>
        <taxon>Bacteria</taxon>
        <taxon>Bacillati</taxon>
        <taxon>Actinomycetota</taxon>
        <taxon>Actinomycetes</taxon>
        <taxon>Geodermatophilales</taxon>
        <taxon>Geodermatophilaceae</taxon>
        <taxon>Blastococcus</taxon>
    </lineage>
</organism>
<accession>A0A5S5CQD0</accession>
<gene>
    <name evidence="2" type="ORF">BD833_12073</name>
</gene>